<dbReference type="GO" id="GO:0005524">
    <property type="term" value="F:ATP binding"/>
    <property type="evidence" value="ECO:0007669"/>
    <property type="project" value="UniProtKB-KW"/>
</dbReference>
<comment type="catalytic activity">
    <reaction evidence="8">
        <text>L-tyrosyl-[protein] + ATP = O-phospho-L-tyrosyl-[protein] + ADP + H(+)</text>
        <dbReference type="Rhea" id="RHEA:10596"/>
        <dbReference type="Rhea" id="RHEA-COMP:10136"/>
        <dbReference type="Rhea" id="RHEA-COMP:20101"/>
        <dbReference type="ChEBI" id="CHEBI:15378"/>
        <dbReference type="ChEBI" id="CHEBI:30616"/>
        <dbReference type="ChEBI" id="CHEBI:46858"/>
        <dbReference type="ChEBI" id="CHEBI:61978"/>
        <dbReference type="ChEBI" id="CHEBI:456216"/>
        <dbReference type="EC" id="2.7.10.2"/>
    </reaction>
</comment>
<evidence type="ECO:0000259" key="10">
    <source>
        <dbReference type="Pfam" id="PF13614"/>
    </source>
</evidence>
<keyword evidence="3" id="KW-0808">Transferase</keyword>
<organism evidence="11 12">
    <name type="scientific">Paraeggerthella hongkongensis</name>
    <dbReference type="NCBI Taxonomy" id="230658"/>
    <lineage>
        <taxon>Bacteria</taxon>
        <taxon>Bacillati</taxon>
        <taxon>Actinomycetota</taxon>
        <taxon>Coriobacteriia</taxon>
        <taxon>Eggerthellales</taxon>
        <taxon>Eggerthellaceae</taxon>
        <taxon>Paraeggerthella</taxon>
    </lineage>
</organism>
<keyword evidence="12" id="KW-1185">Reference proteome</keyword>
<keyword evidence="4" id="KW-0547">Nucleotide-binding</keyword>
<evidence type="ECO:0000313" key="11">
    <source>
        <dbReference type="EMBL" id="RNL49119.1"/>
    </source>
</evidence>
<dbReference type="Proteomes" id="UP000278632">
    <property type="component" value="Unassembled WGS sequence"/>
</dbReference>
<dbReference type="Gene3D" id="3.40.50.300">
    <property type="entry name" value="P-loop containing nucleotide triphosphate hydrolases"/>
    <property type="match status" value="1"/>
</dbReference>
<dbReference type="EMBL" id="QICD01000001">
    <property type="protein sequence ID" value="RNL49119.1"/>
    <property type="molecule type" value="Genomic_DNA"/>
</dbReference>
<keyword evidence="7" id="KW-0829">Tyrosine-protein kinase</keyword>
<dbReference type="EC" id="2.7.10.2" evidence="2"/>
<dbReference type="InterPro" id="IPR025669">
    <property type="entry name" value="AAA_dom"/>
</dbReference>
<comment type="similarity">
    <text evidence="1">Belongs to the CpsD/CapB family.</text>
</comment>
<dbReference type="AlphaFoldDB" id="A0A3N0BL00"/>
<evidence type="ECO:0000256" key="7">
    <source>
        <dbReference type="ARBA" id="ARBA00023137"/>
    </source>
</evidence>
<evidence type="ECO:0000256" key="6">
    <source>
        <dbReference type="ARBA" id="ARBA00022840"/>
    </source>
</evidence>
<evidence type="ECO:0000256" key="3">
    <source>
        <dbReference type="ARBA" id="ARBA00022679"/>
    </source>
</evidence>
<dbReference type="CDD" id="cd05387">
    <property type="entry name" value="BY-kinase"/>
    <property type="match status" value="1"/>
</dbReference>
<evidence type="ECO:0000313" key="12">
    <source>
        <dbReference type="Proteomes" id="UP000278632"/>
    </source>
</evidence>
<dbReference type="GO" id="GO:0005886">
    <property type="term" value="C:plasma membrane"/>
    <property type="evidence" value="ECO:0007669"/>
    <property type="project" value="TreeGrafter"/>
</dbReference>
<feature type="region of interest" description="Disordered" evidence="9">
    <location>
        <begin position="237"/>
        <end position="285"/>
    </location>
</feature>
<reference evidence="12" key="1">
    <citation type="submission" date="2018-05" db="EMBL/GenBank/DDBJ databases">
        <title>Genome Sequencing of selected type strains of the family Eggerthellaceae.</title>
        <authorList>
            <person name="Danylec N."/>
            <person name="Stoll D.A."/>
            <person name="Doetsch A."/>
            <person name="Huch M."/>
        </authorList>
    </citation>
    <scope>NUCLEOTIDE SEQUENCE [LARGE SCALE GENOMIC DNA]</scope>
    <source>
        <strain evidence="12">DSM 16106</strain>
    </source>
</reference>
<dbReference type="SUPFAM" id="SSF52540">
    <property type="entry name" value="P-loop containing nucleoside triphosphate hydrolases"/>
    <property type="match status" value="1"/>
</dbReference>
<evidence type="ECO:0000256" key="4">
    <source>
        <dbReference type="ARBA" id="ARBA00022741"/>
    </source>
</evidence>
<dbReference type="GO" id="GO:0004715">
    <property type="term" value="F:non-membrane spanning protein tyrosine kinase activity"/>
    <property type="evidence" value="ECO:0007669"/>
    <property type="project" value="UniProtKB-EC"/>
</dbReference>
<dbReference type="PANTHER" id="PTHR32309">
    <property type="entry name" value="TYROSINE-PROTEIN KINASE"/>
    <property type="match status" value="1"/>
</dbReference>
<name>A0A3N0BL00_9ACTN</name>
<dbReference type="InterPro" id="IPR005702">
    <property type="entry name" value="Wzc-like_C"/>
</dbReference>
<evidence type="ECO:0000256" key="9">
    <source>
        <dbReference type="SAM" id="MobiDB-lite"/>
    </source>
</evidence>
<dbReference type="Pfam" id="PF13614">
    <property type="entry name" value="AAA_31"/>
    <property type="match status" value="1"/>
</dbReference>
<proteinExistence type="inferred from homology"/>
<evidence type="ECO:0000256" key="2">
    <source>
        <dbReference type="ARBA" id="ARBA00011903"/>
    </source>
</evidence>
<accession>A0A3N0BL00</accession>
<dbReference type="PANTHER" id="PTHR32309:SF13">
    <property type="entry name" value="FERRIC ENTEROBACTIN TRANSPORT PROTEIN FEPE"/>
    <property type="match status" value="1"/>
</dbReference>
<dbReference type="RefSeq" id="WP_123191194.1">
    <property type="nucleotide sequence ID" value="NZ_QICD01000001.1"/>
</dbReference>
<keyword evidence="6" id="KW-0067">ATP-binding</keyword>
<evidence type="ECO:0000256" key="1">
    <source>
        <dbReference type="ARBA" id="ARBA00007316"/>
    </source>
</evidence>
<dbReference type="NCBIfam" id="TIGR01007">
    <property type="entry name" value="eps_fam"/>
    <property type="match status" value="1"/>
</dbReference>
<evidence type="ECO:0000256" key="5">
    <source>
        <dbReference type="ARBA" id="ARBA00022777"/>
    </source>
</evidence>
<sequence>MAKKKKSASNALEVQNAAKTLFANIRFMSPDNPIRTIVITSSVPNEGKSTCSVELARAIATSGKTVLLVEADMRRRTLADALNVRPPAGVYSVLTDAAPLSQAVVATSTPNMYFLDVEPNIPNPADIISSKRYAKLVTLLEENYDYVVFDTPPVGTFIDAAILSTLVDGTVMVVKPNSTKRTELLDACEQLKKADANILGICATFCEGTGSEYYYAYYTQDGSRLKDGADKVIPQAQAVPGRSSRVQNAPQVNRGVSRHGVEASQAANRAAYVSSNPAGKGRNGR</sequence>
<gene>
    <name evidence="11" type="ORF">DMP08_01335</name>
</gene>
<evidence type="ECO:0000256" key="8">
    <source>
        <dbReference type="ARBA" id="ARBA00051245"/>
    </source>
</evidence>
<feature type="domain" description="AAA" evidence="10">
    <location>
        <begin position="37"/>
        <end position="174"/>
    </location>
</feature>
<comment type="caution">
    <text evidence="11">The sequence shown here is derived from an EMBL/GenBank/DDBJ whole genome shotgun (WGS) entry which is preliminary data.</text>
</comment>
<dbReference type="InterPro" id="IPR027417">
    <property type="entry name" value="P-loop_NTPase"/>
</dbReference>
<dbReference type="InterPro" id="IPR050445">
    <property type="entry name" value="Bact_polysacc_biosynth/exp"/>
</dbReference>
<keyword evidence="5" id="KW-0418">Kinase</keyword>
<protein>
    <recommendedName>
        <fullName evidence="2">non-specific protein-tyrosine kinase</fullName>
        <ecNumber evidence="2">2.7.10.2</ecNumber>
    </recommendedName>
</protein>
<dbReference type="OrthoDB" id="9812433at2"/>